<dbReference type="InterPro" id="IPR032774">
    <property type="entry name" value="WG_beta_rep"/>
</dbReference>
<dbReference type="KEGG" id="muh:HYN43_000470"/>
<dbReference type="PANTHER" id="PTHR37841:SF1">
    <property type="entry name" value="DUF3298 DOMAIN-CONTAINING PROTEIN"/>
    <property type="match status" value="1"/>
</dbReference>
<organism evidence="1 2">
    <name type="scientific">Mucilaginibacter celer</name>
    <dbReference type="NCBI Taxonomy" id="2305508"/>
    <lineage>
        <taxon>Bacteria</taxon>
        <taxon>Pseudomonadati</taxon>
        <taxon>Bacteroidota</taxon>
        <taxon>Sphingobacteriia</taxon>
        <taxon>Sphingobacteriales</taxon>
        <taxon>Sphingobacteriaceae</taxon>
        <taxon>Mucilaginibacter</taxon>
    </lineage>
</organism>
<dbReference type="Proteomes" id="UP000270046">
    <property type="component" value="Chromosome"/>
</dbReference>
<name>A0A494VLV3_9SPHI</name>
<dbReference type="EMBL" id="CP032869">
    <property type="protein sequence ID" value="AYL93860.1"/>
    <property type="molecule type" value="Genomic_DNA"/>
</dbReference>
<sequence length="949" mass="108762">MKNADQMHHDDIFVMMRYLLLLFLLGFGFNILAQQRIELRYNRDGMIYSGDTDIVVSSFNNGRASFTVKSKTPGYKKSKVGFIDSAGIVKVPPVYVNCSTFQNGQALVQDISGKINVIDSIGKLVLPAFYYWVAKCDNGLFVVWEDGKFGLFTSSGKQLFPPSRYTRLARYFNPPFVINDGRSSGGSEDYGLALSIAPSIYFKDFMAVQRDGLWGVINRDGVEILPPTFEGIGVFRGDVAIAIKHKKKGLINSHGDWLVPPIYEEAWVTGYKSVLVTKRKKKGVITYNNSIIVPIIYDEVKILTSKAYLVYKPDKAYRQADDRPVGVVSNGKVIVPIRRGQRITAFGSGFIIAKNEKNNFSLALYDSIGMRITNYMYGYEWLFEPVWSLTNPADSSKYIVFNAVENRFVSYTDIVDIFYNADRTPRITYYKKNNLWGLLDERGVEITPPIYEKAWVGKFNDRSLVGFVKLNGKWGVIDNHGKTLLNFEYDDCGLLRTGCFWLKKDGRCRFILHDLQHITGISYDTPAQYTAGAYYDNIHDIPVQKNGKWGFLNNYGREVAPCIYDEFLSPYRFGKTIIPVRIGNKWGFLNKHLKPTTPVQYDKPKALYFGETLRGVLLSVTQNHKYGLIDTGGHEIAPCIYDMIVLTTGHGDYIIRKGKLSGLIHPNGQVIVKPQYDGISCVQQGFYSKDTWYWVTKNKKSGLMNEKGEVIIPCLYDELRDEETGNLAARKDNHWGMINLQNKVIVPFRYDEIREVRRCQDTAKWVYVVKLNGKYGLVDANYKMILPFKYDFIDFPFSLYQNRPVIEVTLEEKRGLLDWDGKIFVQINFRYVKNYYPNCYVVEGMDGKEGMLDQNGREILAPVYDNISFGMEKHCFVSKGKKVNVVTYDGKFVFDEDFDSYEPFRDINGYFQITKNGKYGLLDCDANLIYPCIYRSIRYEDGKIIPEKF</sequence>
<gene>
    <name evidence="1" type="ORF">HYN43_000470</name>
</gene>
<accession>A0A494VLV3</accession>
<reference evidence="1 2" key="1">
    <citation type="submission" date="2018-10" db="EMBL/GenBank/DDBJ databases">
        <title>Genome sequencing of Mucilaginibacter sp. HYN0043.</title>
        <authorList>
            <person name="Kim M."/>
            <person name="Yi H."/>
        </authorList>
    </citation>
    <scope>NUCLEOTIDE SEQUENCE [LARGE SCALE GENOMIC DNA]</scope>
    <source>
        <strain evidence="1 2">HYN0043</strain>
    </source>
</reference>
<proteinExistence type="predicted"/>
<protein>
    <submittedName>
        <fullName evidence="1">WG repeat-containing protein</fullName>
    </submittedName>
</protein>
<dbReference type="OrthoDB" id="5464673at2"/>
<evidence type="ECO:0000313" key="2">
    <source>
        <dbReference type="Proteomes" id="UP000270046"/>
    </source>
</evidence>
<dbReference type="SUPFAM" id="SSF69360">
    <property type="entry name" value="Cell wall binding repeat"/>
    <property type="match status" value="1"/>
</dbReference>
<dbReference type="Pfam" id="PF14903">
    <property type="entry name" value="WG_beta_rep"/>
    <property type="match status" value="9"/>
</dbReference>
<keyword evidence="2" id="KW-1185">Reference proteome</keyword>
<dbReference type="AlphaFoldDB" id="A0A494VLV3"/>
<evidence type="ECO:0000313" key="1">
    <source>
        <dbReference type="EMBL" id="AYL93860.1"/>
    </source>
</evidence>
<dbReference type="PANTHER" id="PTHR37841">
    <property type="entry name" value="GLR2918 PROTEIN"/>
    <property type="match status" value="1"/>
</dbReference>